<dbReference type="GO" id="GO:0005737">
    <property type="term" value="C:cytoplasm"/>
    <property type="evidence" value="ECO:0007669"/>
    <property type="project" value="UniProtKB-SubCell"/>
</dbReference>
<evidence type="ECO:0000256" key="2">
    <source>
        <dbReference type="ARBA" id="ARBA00022722"/>
    </source>
</evidence>
<evidence type="ECO:0000256" key="4">
    <source>
        <dbReference type="ARBA" id="ARBA00022839"/>
    </source>
</evidence>
<evidence type="ECO:0000256" key="1">
    <source>
        <dbReference type="ARBA" id="ARBA00022490"/>
    </source>
</evidence>
<dbReference type="InterPro" id="IPR003753">
    <property type="entry name" value="Exonuc_VII_L"/>
</dbReference>
<protein>
    <recommendedName>
        <fullName evidence="5">Exodeoxyribonuclease 7 large subunit</fullName>
        <ecNumber evidence="5">3.1.11.6</ecNumber>
    </recommendedName>
    <alternativeName>
        <fullName evidence="5">Exodeoxyribonuclease VII large subunit</fullName>
        <shortName evidence="5">Exonuclease VII large subunit</shortName>
    </alternativeName>
</protein>
<evidence type="ECO:0000259" key="7">
    <source>
        <dbReference type="Pfam" id="PF02601"/>
    </source>
</evidence>
<comment type="caution">
    <text evidence="9">The sequence shown here is derived from an EMBL/GenBank/DDBJ whole genome shotgun (WGS) entry which is preliminary data.</text>
</comment>
<evidence type="ECO:0000259" key="8">
    <source>
        <dbReference type="Pfam" id="PF13742"/>
    </source>
</evidence>
<proteinExistence type="inferred from homology"/>
<dbReference type="CDD" id="cd04489">
    <property type="entry name" value="ExoVII_LU_OBF"/>
    <property type="match status" value="1"/>
</dbReference>
<dbReference type="InterPro" id="IPR020579">
    <property type="entry name" value="Exonuc_VII_lsu_C"/>
</dbReference>
<keyword evidence="1 5" id="KW-0963">Cytoplasm</keyword>
<comment type="subunit">
    <text evidence="5">Heterooligomer composed of large and small subunits.</text>
</comment>
<dbReference type="GO" id="GO:0003676">
    <property type="term" value="F:nucleic acid binding"/>
    <property type="evidence" value="ECO:0007669"/>
    <property type="project" value="InterPro"/>
</dbReference>
<dbReference type="Pfam" id="PF02601">
    <property type="entry name" value="Exonuc_VII_L"/>
    <property type="match status" value="1"/>
</dbReference>
<dbReference type="GO" id="GO:0006308">
    <property type="term" value="P:DNA catabolic process"/>
    <property type="evidence" value="ECO:0007669"/>
    <property type="project" value="UniProtKB-UniRule"/>
</dbReference>
<keyword evidence="2 5" id="KW-0540">Nuclease</keyword>
<dbReference type="InterPro" id="IPR025824">
    <property type="entry name" value="OB-fold_nuc-bd_dom"/>
</dbReference>
<dbReference type="HAMAP" id="MF_00378">
    <property type="entry name" value="Exonuc_7_L"/>
    <property type="match status" value="1"/>
</dbReference>
<feature type="domain" description="Exonuclease VII large subunit C-terminal" evidence="7">
    <location>
        <begin position="125"/>
        <end position="437"/>
    </location>
</feature>
<comment type="similarity">
    <text evidence="5 6">Belongs to the XseA family.</text>
</comment>
<comment type="function">
    <text evidence="5">Bidirectionally degrades single-stranded DNA into large acid-insoluble oligonucleotides, which are then degraded further into small acid-soluble oligonucleotides.</text>
</comment>
<evidence type="ECO:0000256" key="5">
    <source>
        <dbReference type="HAMAP-Rule" id="MF_00378"/>
    </source>
</evidence>
<evidence type="ECO:0000256" key="3">
    <source>
        <dbReference type="ARBA" id="ARBA00022801"/>
    </source>
</evidence>
<organism evidence="9 10">
    <name type="scientific">Philodulcilactobacillus myokoensis</name>
    <dbReference type="NCBI Taxonomy" id="2929573"/>
    <lineage>
        <taxon>Bacteria</taxon>
        <taxon>Bacillati</taxon>
        <taxon>Bacillota</taxon>
        <taxon>Bacilli</taxon>
        <taxon>Lactobacillales</taxon>
        <taxon>Lactobacillaceae</taxon>
        <taxon>Philodulcilactobacillus</taxon>
    </lineage>
</organism>
<sequence>MDDSKYITVSALSDYIKRKFDVDPYLGRVYLIGEISNYRLRPNAHQYFSLKDDHAKINAIMFRSSFAKIKFRPEEGMNVLVTGHISVYEPNGSYQIYVDHMEPNGVGQLYAAYEQLKKKLSGEGLFEQSHKKRLVKYPKRIAAVTSRSGAVIRDIITTTKRRYPIAQIVLFPSLVQGDEAASDIVRQIQHVNRLGNFDTLIVGRGGGSIEDLWPFNEGNVAKAIYNSKIPVISSVGHETDTTIADLVADQRAATPTAAAEIATPRLDQVLLDISNDRNRIIKAFRDRLVLNRQRLNKIKQSYVFKQPKRLYEGYSQQVDQVTQNLFYNVDQIINHNIRRFQNDNYRLHSLSPKTAVLNQCHRLELTDQKLNQKMKALIQTNQSKLANLASSLDNLSPLKTMSRGYTYVSDHHHKIIKSVDYVNVNDQVTLNFYDGKALTKVIKKGRRK</sequence>
<accession>A0A9W6B1G9</accession>
<dbReference type="RefSeq" id="WP_286136262.1">
    <property type="nucleotide sequence ID" value="NZ_BRPL01000002.1"/>
</dbReference>
<reference evidence="9" key="1">
    <citation type="submission" date="2022-07" db="EMBL/GenBank/DDBJ databases">
        <authorList>
            <person name="Kouya T."/>
            <person name="Ishiyama Y."/>
        </authorList>
    </citation>
    <scope>NUCLEOTIDE SEQUENCE</scope>
    <source>
        <strain evidence="9">WR16-4</strain>
    </source>
</reference>
<keyword evidence="10" id="KW-1185">Reference proteome</keyword>
<dbReference type="GO" id="GO:0008855">
    <property type="term" value="F:exodeoxyribonuclease VII activity"/>
    <property type="evidence" value="ECO:0007669"/>
    <property type="project" value="UniProtKB-UniRule"/>
</dbReference>
<keyword evidence="4 5" id="KW-0269">Exonuclease</keyword>
<dbReference type="AlphaFoldDB" id="A0A9W6B1G9"/>
<evidence type="ECO:0000313" key="9">
    <source>
        <dbReference type="EMBL" id="GLB46801.1"/>
    </source>
</evidence>
<evidence type="ECO:0000256" key="6">
    <source>
        <dbReference type="RuleBase" id="RU004355"/>
    </source>
</evidence>
<dbReference type="EC" id="3.1.11.6" evidence="5"/>
<dbReference type="Pfam" id="PF13742">
    <property type="entry name" value="tRNA_anti_2"/>
    <property type="match status" value="1"/>
</dbReference>
<comment type="catalytic activity">
    <reaction evidence="5 6">
        <text>Exonucleolytic cleavage in either 5'- to 3'- or 3'- to 5'-direction to yield nucleoside 5'-phosphates.</text>
        <dbReference type="EC" id="3.1.11.6"/>
    </reaction>
</comment>
<feature type="domain" description="OB-fold nucleic acid binding" evidence="8">
    <location>
        <begin position="7"/>
        <end position="102"/>
    </location>
</feature>
<dbReference type="Proteomes" id="UP001144204">
    <property type="component" value="Unassembled WGS sequence"/>
</dbReference>
<dbReference type="NCBIfam" id="TIGR00237">
    <property type="entry name" value="xseA"/>
    <property type="match status" value="1"/>
</dbReference>
<reference evidence="9" key="2">
    <citation type="journal article" date="2023" name="PLoS ONE">
        <title>Philodulcilactobacillus myokoensis gen. nov., sp. nov., a fructophilic, acidophilic, and agar-phobic lactic acid bacterium isolated from fermented vegetable extracts.</title>
        <authorList>
            <person name="Kouya T."/>
            <person name="Ishiyama Y."/>
            <person name="Ohashi S."/>
            <person name="Kumakubo R."/>
            <person name="Yamazaki T."/>
            <person name="Otaki T."/>
        </authorList>
    </citation>
    <scope>NUCLEOTIDE SEQUENCE</scope>
    <source>
        <strain evidence="9">WR16-4</strain>
    </source>
</reference>
<name>A0A9W6B1G9_9LACO</name>
<gene>
    <name evidence="5 9" type="primary">xseA</name>
    <name evidence="9" type="ORF">WR164_07800</name>
</gene>
<comment type="subcellular location">
    <subcellularLocation>
        <location evidence="5 6">Cytoplasm</location>
    </subcellularLocation>
</comment>
<keyword evidence="3 5" id="KW-0378">Hydrolase</keyword>
<dbReference type="EMBL" id="BRPL01000002">
    <property type="protein sequence ID" value="GLB46801.1"/>
    <property type="molecule type" value="Genomic_DNA"/>
</dbReference>
<dbReference type="PANTHER" id="PTHR30008">
    <property type="entry name" value="EXODEOXYRIBONUCLEASE 7 LARGE SUBUNIT"/>
    <property type="match status" value="1"/>
</dbReference>
<dbReference type="PANTHER" id="PTHR30008:SF0">
    <property type="entry name" value="EXODEOXYRIBONUCLEASE 7 LARGE SUBUNIT"/>
    <property type="match status" value="1"/>
</dbReference>
<evidence type="ECO:0000313" key="10">
    <source>
        <dbReference type="Proteomes" id="UP001144204"/>
    </source>
</evidence>
<dbReference type="GO" id="GO:0009318">
    <property type="term" value="C:exodeoxyribonuclease VII complex"/>
    <property type="evidence" value="ECO:0007669"/>
    <property type="project" value="UniProtKB-UniRule"/>
</dbReference>